<dbReference type="EMBL" id="JAHKSW010000029">
    <property type="protein sequence ID" value="KAG7314198.1"/>
    <property type="molecule type" value="Genomic_DNA"/>
</dbReference>
<organism evidence="1 2">
    <name type="scientific">Hemibagrus wyckioides</name>
    <dbReference type="NCBI Taxonomy" id="337641"/>
    <lineage>
        <taxon>Eukaryota</taxon>
        <taxon>Metazoa</taxon>
        <taxon>Chordata</taxon>
        <taxon>Craniata</taxon>
        <taxon>Vertebrata</taxon>
        <taxon>Euteleostomi</taxon>
        <taxon>Actinopterygii</taxon>
        <taxon>Neopterygii</taxon>
        <taxon>Teleostei</taxon>
        <taxon>Ostariophysi</taxon>
        <taxon>Siluriformes</taxon>
        <taxon>Bagridae</taxon>
        <taxon>Hemibagrus</taxon>
    </lineage>
</organism>
<evidence type="ECO:0000313" key="2">
    <source>
        <dbReference type="Proteomes" id="UP000824219"/>
    </source>
</evidence>
<name>A0A9D3N0S0_9TELE</name>
<protein>
    <submittedName>
        <fullName evidence="1">Uncharacterized protein</fullName>
    </submittedName>
</protein>
<dbReference type="Proteomes" id="UP000824219">
    <property type="component" value="Linkage Group LG29"/>
</dbReference>
<comment type="caution">
    <text evidence="1">The sequence shown here is derived from an EMBL/GenBank/DDBJ whole genome shotgun (WGS) entry which is preliminary data.</text>
</comment>
<keyword evidence="2" id="KW-1185">Reference proteome</keyword>
<gene>
    <name evidence="1" type="ORF">KOW79_022694</name>
</gene>
<evidence type="ECO:0000313" key="1">
    <source>
        <dbReference type="EMBL" id="KAG7314198.1"/>
    </source>
</evidence>
<proteinExistence type="predicted"/>
<reference evidence="1 2" key="1">
    <citation type="submission" date="2021-06" db="EMBL/GenBank/DDBJ databases">
        <title>Chromosome-level genome assembly of the red-tail catfish (Hemibagrus wyckioides).</title>
        <authorList>
            <person name="Shao F."/>
        </authorList>
    </citation>
    <scope>NUCLEOTIDE SEQUENCE [LARGE SCALE GENOMIC DNA]</scope>
    <source>
        <strain evidence="1">EC202008001</strain>
        <tissue evidence="1">Blood</tissue>
    </source>
</reference>
<accession>A0A9D3N0S0</accession>
<dbReference type="AlphaFoldDB" id="A0A9D3N0S0"/>
<sequence length="148" mass="16600">MPRRPETHRARASNTLRVTPVSFITADVCARLSAPARLYYCHFYSTLHNILLSSQERKSSERSRVEKCHGKSKETESGLFHANFKVSCGIREKAPMAGSALGPENISSRELVLLVSLPWKPCLLENVSGLSPQLRSRPNLCNRHQTEV</sequence>